<feature type="region of interest" description="Disordered" evidence="1">
    <location>
        <begin position="207"/>
        <end position="226"/>
    </location>
</feature>
<dbReference type="Proteomes" id="UP000504612">
    <property type="component" value="Unplaced"/>
</dbReference>
<dbReference type="AlphaFoldDB" id="A0A6J1U877"/>
<dbReference type="KEGG" id="nss:113412511"/>
<dbReference type="GO" id="GO:0000981">
    <property type="term" value="F:DNA-binding transcription factor activity, RNA polymerase II-specific"/>
    <property type="evidence" value="ECO:0007669"/>
    <property type="project" value="TreeGrafter"/>
</dbReference>
<evidence type="ECO:0000256" key="1">
    <source>
        <dbReference type="SAM" id="MobiDB-lite"/>
    </source>
</evidence>
<dbReference type="Pfam" id="PF00605">
    <property type="entry name" value="IRF"/>
    <property type="match status" value="1"/>
</dbReference>
<dbReference type="GO" id="GO:0000978">
    <property type="term" value="F:RNA polymerase II cis-regulatory region sequence-specific DNA binding"/>
    <property type="evidence" value="ECO:0007669"/>
    <property type="project" value="TreeGrafter"/>
</dbReference>
<reference evidence="5" key="1">
    <citation type="submission" date="2025-08" db="UniProtKB">
        <authorList>
            <consortium name="RefSeq"/>
        </authorList>
    </citation>
    <scope>IDENTIFICATION</scope>
</reference>
<dbReference type="InterPro" id="IPR019471">
    <property type="entry name" value="Interferon_reg_factor-3"/>
</dbReference>
<organism evidence="4 5">
    <name type="scientific">Notechis scutatus</name>
    <name type="common">mainland tiger snake</name>
    <dbReference type="NCBI Taxonomy" id="8663"/>
    <lineage>
        <taxon>Eukaryota</taxon>
        <taxon>Metazoa</taxon>
        <taxon>Chordata</taxon>
        <taxon>Craniata</taxon>
        <taxon>Vertebrata</taxon>
        <taxon>Euteleostomi</taxon>
        <taxon>Lepidosauria</taxon>
        <taxon>Squamata</taxon>
        <taxon>Bifurcata</taxon>
        <taxon>Unidentata</taxon>
        <taxon>Episquamata</taxon>
        <taxon>Toxicofera</taxon>
        <taxon>Serpentes</taxon>
        <taxon>Colubroidea</taxon>
        <taxon>Elapidae</taxon>
        <taxon>Hydrophiinae</taxon>
        <taxon>Notechis</taxon>
    </lineage>
</organism>
<protein>
    <submittedName>
        <fullName evidence="5">Interferon regulatory factor 7 isoform X1</fullName>
    </submittedName>
</protein>
<dbReference type="Gene3D" id="2.60.200.10">
    <property type="match status" value="1"/>
</dbReference>
<dbReference type="SMART" id="SM00348">
    <property type="entry name" value="IRF"/>
    <property type="match status" value="1"/>
</dbReference>
<dbReference type="GO" id="GO:0005634">
    <property type="term" value="C:nucleus"/>
    <property type="evidence" value="ECO:0007669"/>
    <property type="project" value="TreeGrafter"/>
</dbReference>
<evidence type="ECO:0000259" key="3">
    <source>
        <dbReference type="PROSITE" id="PS51507"/>
    </source>
</evidence>
<dbReference type="RefSeq" id="XP_026523994.1">
    <property type="nucleotide sequence ID" value="XM_026668209.1"/>
</dbReference>
<keyword evidence="2" id="KW-1133">Transmembrane helix</keyword>
<feature type="compositionally biased region" description="Polar residues" evidence="1">
    <location>
        <begin position="207"/>
        <end position="223"/>
    </location>
</feature>
<gene>
    <name evidence="5" type="primary">IRF7</name>
</gene>
<dbReference type="SUPFAM" id="SSF46785">
    <property type="entry name" value="Winged helix' DNA-binding domain"/>
    <property type="match status" value="1"/>
</dbReference>
<dbReference type="CTD" id="3665"/>
<accession>A0A6J1U877</accession>
<keyword evidence="2" id="KW-0472">Membrane</keyword>
<dbReference type="SMART" id="SM01243">
    <property type="entry name" value="IRF-3"/>
    <property type="match status" value="1"/>
</dbReference>
<dbReference type="PROSITE" id="PS51257">
    <property type="entry name" value="PROKAR_LIPOPROTEIN"/>
    <property type="match status" value="1"/>
</dbReference>
<feature type="transmembrane region" description="Helical" evidence="2">
    <location>
        <begin position="42"/>
        <end position="61"/>
    </location>
</feature>
<dbReference type="SUPFAM" id="SSF49879">
    <property type="entry name" value="SMAD/FHA domain"/>
    <property type="match status" value="1"/>
</dbReference>
<dbReference type="GO" id="GO:0002376">
    <property type="term" value="P:immune system process"/>
    <property type="evidence" value="ECO:0007669"/>
    <property type="project" value="TreeGrafter"/>
</dbReference>
<dbReference type="InterPro" id="IPR008984">
    <property type="entry name" value="SMAD_FHA_dom_sf"/>
</dbReference>
<evidence type="ECO:0000313" key="5">
    <source>
        <dbReference type="RefSeq" id="XP_026523994.1"/>
    </source>
</evidence>
<dbReference type="PRINTS" id="PR00267">
    <property type="entry name" value="INTFRNREGFCT"/>
</dbReference>
<evidence type="ECO:0000256" key="2">
    <source>
        <dbReference type="SAM" id="Phobius"/>
    </source>
</evidence>
<dbReference type="PROSITE" id="PS51507">
    <property type="entry name" value="IRF_2"/>
    <property type="match status" value="1"/>
</dbReference>
<evidence type="ECO:0000313" key="4">
    <source>
        <dbReference type="Proteomes" id="UP000504612"/>
    </source>
</evidence>
<feature type="domain" description="IRF tryptophan pentad repeat" evidence="3">
    <location>
        <begin position="102"/>
        <end position="203"/>
    </location>
</feature>
<dbReference type="Pfam" id="PF10401">
    <property type="entry name" value="IRF-3"/>
    <property type="match status" value="1"/>
</dbReference>
<keyword evidence="4" id="KW-1185">Reference proteome</keyword>
<dbReference type="InterPro" id="IPR036388">
    <property type="entry name" value="WH-like_DNA-bd_sf"/>
</dbReference>
<keyword evidence="2" id="KW-0812">Transmembrane</keyword>
<dbReference type="GeneID" id="113412511"/>
<dbReference type="InterPro" id="IPR001346">
    <property type="entry name" value="Interferon_reg_fact_DNA-bd_dom"/>
</dbReference>
<name>A0A6J1U877_9SAUR</name>
<dbReference type="PANTHER" id="PTHR11949">
    <property type="entry name" value="INTERFERON REGULATORY FACTOR"/>
    <property type="match status" value="1"/>
</dbReference>
<dbReference type="PANTHER" id="PTHR11949:SF2">
    <property type="entry name" value="INTERFERON REGULATORY FACTOR 7"/>
    <property type="match status" value="1"/>
</dbReference>
<proteinExistence type="predicted"/>
<dbReference type="InterPro" id="IPR036390">
    <property type="entry name" value="WH_DNA-bd_sf"/>
</dbReference>
<dbReference type="Gene3D" id="1.10.10.10">
    <property type="entry name" value="Winged helix-like DNA-binding domain superfamily/Winged helix DNA-binding domain"/>
    <property type="match status" value="1"/>
</dbReference>
<sequence length="687" mass="78277">MTTVRLKFGSCVATSWLVSCDVICHFQYSLPVSLQGKSVRKLLLLSLFFCLPVIILFLYLGSPWRVLPLIRKLLGVRNRKFFHISPDSYTMATSANKGNPKKVGFFDWLIEQINSGRYKDLLHWTDENHTTFRIRWKHQSNKNLVADDYEIFKAWAMYTEKYNEDLSTPSKCKLNFRCAMNSTKRFEKLVSNEPDFRIYKIIPLNPKTESPANPSSGTSNASENEAEALHFSPYSGECPALHQSTQLHQKEIDAAFQTLTLENRMPGSALPNENAAGNFYQTNNDTLQWIMQQQSQLNLTEMQHISWAPIVTADSSNLIAGNAILYEQRSSCETPQVTQNGCLPIGNGAVVEPLASNCYQEGPQWLPANPTNELSQSTIAFPVSHAQQNFPGANQFNQLEEAVCDTSCFVDNIYLNQEPQDNGMRNNEMRSDYPLTANQEVMMEQSVFVPSATLPIDEPAINNVPSQDLVETAAFNIKVSIYYHNKLQEEAEVNSCMFTYNQENCHQPHNTQVIQFPNPEVLSDQKRVRHTLTALNAARLLLYQKNGRIWAKRLGTCQVFHAFSKELDNPSQDPPRKLLPRNVETEIFDYEQFCRELADFRVGQRSSSPDYTIYLCFGQRFTASKPKESKLILMKLVPNFCKHWHEFVQREGCSSLNSESVSLQISNSLFDMIEQLCAISMQTETAY</sequence>
<dbReference type="InterPro" id="IPR017855">
    <property type="entry name" value="SMAD-like_dom_sf"/>
</dbReference>
<dbReference type="GO" id="GO:0045893">
    <property type="term" value="P:positive regulation of DNA-templated transcription"/>
    <property type="evidence" value="ECO:0007669"/>
    <property type="project" value="UniProtKB-ARBA"/>
</dbReference>